<gene>
    <name evidence="1" type="ORF">ACFPTR_11085</name>
</gene>
<sequence length="53" mass="6355">MYYITDRVLMEAYKKALELDLEEDFIDILHKELVQRNISIPSSSQKERVKLNQ</sequence>
<evidence type="ECO:0000313" key="2">
    <source>
        <dbReference type="Proteomes" id="UP001596143"/>
    </source>
</evidence>
<reference evidence="2" key="1">
    <citation type="journal article" date="2019" name="Int. J. Syst. Evol. Microbiol.">
        <title>The Global Catalogue of Microorganisms (GCM) 10K type strain sequencing project: providing services to taxonomists for standard genome sequencing and annotation.</title>
        <authorList>
            <consortium name="The Broad Institute Genomics Platform"/>
            <consortium name="The Broad Institute Genome Sequencing Center for Infectious Disease"/>
            <person name="Wu L."/>
            <person name="Ma J."/>
        </authorList>
    </citation>
    <scope>NUCLEOTIDE SEQUENCE [LARGE SCALE GENOMIC DNA]</scope>
    <source>
        <strain evidence="2">CGMCC 1.15790</strain>
    </source>
</reference>
<name>A0ABW0U9Q4_9BACI</name>
<comment type="caution">
    <text evidence="1">The sequence shown here is derived from an EMBL/GenBank/DDBJ whole genome shotgun (WGS) entry which is preliminary data.</text>
</comment>
<dbReference type="Pfam" id="PF08970">
    <property type="entry name" value="Sda"/>
    <property type="match status" value="1"/>
</dbReference>
<dbReference type="EMBL" id="JBHSPF010000059">
    <property type="protein sequence ID" value="MFC5629396.1"/>
    <property type="molecule type" value="Genomic_DNA"/>
</dbReference>
<proteinExistence type="predicted"/>
<organism evidence="1 2">
    <name type="scientific">Aliibacillus thermotolerans</name>
    <dbReference type="NCBI Taxonomy" id="1834418"/>
    <lineage>
        <taxon>Bacteria</taxon>
        <taxon>Bacillati</taxon>
        <taxon>Bacillota</taxon>
        <taxon>Bacilli</taxon>
        <taxon>Bacillales</taxon>
        <taxon>Bacillaceae</taxon>
        <taxon>Aliibacillus</taxon>
    </lineage>
</organism>
<protein>
    <submittedName>
        <fullName evidence="1">Sporulation histidine kinase inhibitor Sda</fullName>
    </submittedName>
</protein>
<dbReference type="InterPro" id="IPR036916">
    <property type="entry name" value="Sda_sf"/>
</dbReference>
<dbReference type="GO" id="GO:0004860">
    <property type="term" value="F:protein kinase inhibitor activity"/>
    <property type="evidence" value="ECO:0007669"/>
    <property type="project" value="UniProtKB-KW"/>
</dbReference>
<accession>A0ABW0U9Q4</accession>
<keyword evidence="1" id="KW-0649">Protein kinase inhibitor</keyword>
<dbReference type="Gene3D" id="1.10.287.1100">
    <property type="entry name" value="Sporulation inhibitor A"/>
    <property type="match status" value="1"/>
</dbReference>
<dbReference type="InterPro" id="IPR015064">
    <property type="entry name" value="Sda"/>
</dbReference>
<dbReference type="RefSeq" id="WP_270897123.1">
    <property type="nucleotide sequence ID" value="NZ_JBHSPF010000059.1"/>
</dbReference>
<dbReference type="Proteomes" id="UP001596143">
    <property type="component" value="Unassembled WGS sequence"/>
</dbReference>
<evidence type="ECO:0000313" key="1">
    <source>
        <dbReference type="EMBL" id="MFC5629396.1"/>
    </source>
</evidence>
<keyword evidence="2" id="KW-1185">Reference proteome</keyword>
<dbReference type="SUPFAM" id="SSF100985">
    <property type="entry name" value="Sporulation inhibitor Sda"/>
    <property type="match status" value="1"/>
</dbReference>